<geneLocation type="plasmid" evidence="2 3">
    <name>pHLAC01</name>
</geneLocation>
<dbReference type="Proteomes" id="UP000000740">
    <property type="component" value="Plasmid pHLAC01"/>
</dbReference>
<dbReference type="GO" id="GO:0003676">
    <property type="term" value="F:nucleic acid binding"/>
    <property type="evidence" value="ECO:0007669"/>
    <property type="project" value="InterPro"/>
</dbReference>
<proteinExistence type="predicted"/>
<gene>
    <name evidence="2" type="ordered locus">Hlac_3635</name>
</gene>
<dbReference type="eggNOG" id="arCOG02129">
    <property type="taxonomic scope" value="Archaea"/>
</dbReference>
<reference evidence="2 3" key="1">
    <citation type="journal article" date="2016" name="Stand. Genomic Sci.">
        <title>Complete genome sequence of the Antarctic Halorubrum lacusprofundi type strain ACAM 34.</title>
        <authorList>
            <person name="Anderson I.J."/>
            <person name="DasSarma P."/>
            <person name="Lucas S."/>
            <person name="Copeland A."/>
            <person name="Lapidus A."/>
            <person name="Del Rio T.G."/>
            <person name="Tice H."/>
            <person name="Dalin E."/>
            <person name="Bruce D.C."/>
            <person name="Goodwin L."/>
            <person name="Pitluck S."/>
            <person name="Sims D."/>
            <person name="Brettin T.S."/>
            <person name="Detter J.C."/>
            <person name="Han C.S."/>
            <person name="Larimer F."/>
            <person name="Hauser L."/>
            <person name="Land M."/>
            <person name="Ivanova N."/>
            <person name="Richardson P."/>
            <person name="Cavicchioli R."/>
            <person name="DasSarma S."/>
            <person name="Woese C.R."/>
            <person name="Kyrpides N.C."/>
        </authorList>
    </citation>
    <scope>NUCLEOTIDE SEQUENCE [LARGE SCALE GENOMIC DNA]</scope>
    <source>
        <strain evidence="3">ATCC 49239 / DSM 5036 / JCM 8891 / ACAM 34</strain>
    </source>
</reference>
<keyword evidence="3" id="KW-1185">Reference proteome</keyword>
<dbReference type="Pfam" id="PF13358">
    <property type="entry name" value="DDE_3"/>
    <property type="match status" value="1"/>
</dbReference>
<organism evidence="2 3">
    <name type="scientific">Halorubrum lacusprofundi (strain ATCC 49239 / DSM 5036 / JCM 8891 / ACAM 34)</name>
    <dbReference type="NCBI Taxonomy" id="416348"/>
    <lineage>
        <taxon>Archaea</taxon>
        <taxon>Methanobacteriati</taxon>
        <taxon>Methanobacteriota</taxon>
        <taxon>Stenosarchaea group</taxon>
        <taxon>Halobacteria</taxon>
        <taxon>Halobacteriales</taxon>
        <taxon>Haloferacaceae</taxon>
        <taxon>Halorubrum</taxon>
    </lineage>
</organism>
<evidence type="ECO:0000313" key="3">
    <source>
        <dbReference type="Proteomes" id="UP000000740"/>
    </source>
</evidence>
<dbReference type="InterPro" id="IPR036397">
    <property type="entry name" value="RNaseH_sf"/>
</dbReference>
<dbReference type="Gene3D" id="3.30.420.10">
    <property type="entry name" value="Ribonuclease H-like superfamily/Ribonuclease H"/>
    <property type="match status" value="1"/>
</dbReference>
<accession>B9LXE6</accession>
<name>B9LXE6_HALLT</name>
<keyword evidence="2" id="KW-0614">Plasmid</keyword>
<protein>
    <submittedName>
        <fullName evidence="2">Transposase</fullName>
    </submittedName>
</protein>
<dbReference type="InterPro" id="IPR038717">
    <property type="entry name" value="Tc1-like_DDE_dom"/>
</dbReference>
<evidence type="ECO:0000259" key="1">
    <source>
        <dbReference type="Pfam" id="PF13358"/>
    </source>
</evidence>
<dbReference type="GeneID" id="78950905"/>
<dbReference type="KEGG" id="hla:Hlac_3635"/>
<dbReference type="AlphaFoldDB" id="B9LXE6"/>
<dbReference type="InterPro" id="IPR047655">
    <property type="entry name" value="Transpos_IS630-like"/>
</dbReference>
<dbReference type="RefSeq" id="WP_012660322.1">
    <property type="nucleotide sequence ID" value="NC_012030.1"/>
</dbReference>
<evidence type="ECO:0000313" key="2">
    <source>
        <dbReference type="EMBL" id="ACM59137.1"/>
    </source>
</evidence>
<feature type="domain" description="Tc1-like transposase DDE" evidence="1">
    <location>
        <begin position="6"/>
        <end position="146"/>
    </location>
</feature>
<dbReference type="HOGENOM" id="CLU_056788_15_0_2"/>
<dbReference type="NCBIfam" id="NF033545">
    <property type="entry name" value="transpos_IS630"/>
    <property type="match status" value="1"/>
</dbReference>
<dbReference type="EMBL" id="CP001367">
    <property type="protein sequence ID" value="ACM59137.1"/>
    <property type="molecule type" value="Genomic_DNA"/>
</dbReference>
<sequence length="186" mass="21163">MNDLALVFLDESTVRMQSTVRRTWAPRGNTPIHRNSGSWQSIRAIAALTVAPKTGATVLDFWLSEKSVDSEQMAFLLRDLFNQRGQDCILIWDNLPAHKPTARMMTTPGWPMAPEVAIDIQYLPTYAPDFNPVEQVWKSVKYDDLANYVPTDLTALKARLDQSLRAVQDRPELLRSFIRWAGFELG</sequence>